<accession>A0AAW2I1B2</accession>
<protein>
    <recommendedName>
        <fullName evidence="8">Exportin-4</fullName>
    </recommendedName>
</protein>
<evidence type="ECO:0000256" key="7">
    <source>
        <dbReference type="ARBA" id="ARBA00023242"/>
    </source>
</evidence>
<dbReference type="InterPro" id="IPR044189">
    <property type="entry name" value="XPO4/7-like"/>
</dbReference>
<dbReference type="GO" id="GO:0006611">
    <property type="term" value="P:protein export from nucleus"/>
    <property type="evidence" value="ECO:0007669"/>
    <property type="project" value="TreeGrafter"/>
</dbReference>
<dbReference type="SUPFAM" id="SSF48371">
    <property type="entry name" value="ARM repeat"/>
    <property type="match status" value="1"/>
</dbReference>
<evidence type="ECO:0000256" key="6">
    <source>
        <dbReference type="ARBA" id="ARBA00022927"/>
    </source>
</evidence>
<organism evidence="9">
    <name type="scientific">Menopon gallinae</name>
    <name type="common">poultry shaft louse</name>
    <dbReference type="NCBI Taxonomy" id="328185"/>
    <lineage>
        <taxon>Eukaryota</taxon>
        <taxon>Metazoa</taxon>
        <taxon>Ecdysozoa</taxon>
        <taxon>Arthropoda</taxon>
        <taxon>Hexapoda</taxon>
        <taxon>Insecta</taxon>
        <taxon>Pterygota</taxon>
        <taxon>Neoptera</taxon>
        <taxon>Paraneoptera</taxon>
        <taxon>Psocodea</taxon>
        <taxon>Troctomorpha</taxon>
        <taxon>Phthiraptera</taxon>
        <taxon>Amblycera</taxon>
        <taxon>Menoponidae</taxon>
        <taxon>Menopon</taxon>
    </lineage>
</organism>
<keyword evidence="6" id="KW-0653">Protein transport</keyword>
<keyword evidence="4" id="KW-0813">Transport</keyword>
<evidence type="ECO:0000256" key="3">
    <source>
        <dbReference type="ARBA" id="ARBA00009466"/>
    </source>
</evidence>
<gene>
    <name evidence="9" type="ORF">PYX00_003781</name>
</gene>
<name>A0AAW2I1B2_9NEOP</name>
<dbReference type="GO" id="GO:0005049">
    <property type="term" value="F:nuclear export signal receptor activity"/>
    <property type="evidence" value="ECO:0007669"/>
    <property type="project" value="InterPro"/>
</dbReference>
<dbReference type="GO" id="GO:0005643">
    <property type="term" value="C:nuclear pore"/>
    <property type="evidence" value="ECO:0007669"/>
    <property type="project" value="TreeGrafter"/>
</dbReference>
<sequence length="1130" mass="128697">MDAQILQELETAAQILLASPNLVTSEQRNAAETVFVNFKKTKSPYRLCLQILETSKVDYVLFEVAGLLKDALIREWSLLQDSDISSLRQYLLHYVLDRPTLPPFVREKMLQVIAIVCKRGSLDEFGNDKDVKQDNVNSHSNHRALMLNEIEQLIMNGGHSQKLVACSLLAAVLQEYAVTEKSSDVGLSIATHNKAKENFGLNDLKRIFQFCCRALSSMVSSEQQFSNESLSLMKQLLSISETILTWDFGLKAYFGIGDAWTSNVSFLPHPSWRDILLDPQLVNLFFTIYWKIRMSPQLSHHGMTCLVQLATVLDSEIFSVEEKASYTENFQKEVMKLITSVEILDREALGISNIIKKVFISFPNASGAAFQIMNEYYEKIAQLTCNFIEGAAAEEMLFAEDRLYMEAFDIMMDFWMERLFSWTNMFPSEFVKQTSQQIFNVYLKCHLSPPEGTRGQGKDLEAEEVDESDEIDRVKFKPQLETIGAFAQCIPEYSLPLLARLLEDRTKILSNHIDKLFHQGPTISDSSALVSLFEDLHWLLLISGSVTVTDYVKTCQIPTKLMSYSVAQSSNISIETTLEVFGSPDKDFNCIEDAEKKTDHLIRLISAVFRLGNLFKKFIEAKLTQFLSPEVISSLLWFLRKWSMSYLLPNESLYSEISMALIYAFGRDSEGGVWALNYLLEQVVTYLMHFNSEPGVSQDAVNLFISLTDSREKSTCVLKSDYLPTIISIQSRLPEAVKRDVYQGLALAAIACQDGTSRNDYWSRILKPLQDRWRAIVCHESFNRIYQEERTKTELIDVLDCLTGVVKGSSSSNAELIFQYLNPIFSDFPTLVGVYRNYQQIVELVFEFFSECALNLFSLPHNNKKNIYESCIQTIQTYSKCNVGRFSLHSNAQEETFNDIYLLLKLLKDLLPSDYCDLCNLESVLNREQTLMPADVCIYGLNLIMPLMTDNLFKYPPLCLEYFKFCSRLSEMYPEKICQLPERLLKIMLYSIELGLTSLGENIFSLCCDFLSKVGAHICKMGPNEPGRDILKPFLKLIITLLVSRSISSDNLHAAGSALFVLICCYTQDYQCAVQAVLNAHPPEVAEPLAKEFLLLTNNFTQKSSLLQRLQFIRNLLEFVAKTHGILYVK</sequence>
<dbReference type="EMBL" id="JARGDH010000002">
    <property type="protein sequence ID" value="KAL0276147.1"/>
    <property type="molecule type" value="Genomic_DNA"/>
</dbReference>
<keyword evidence="5" id="KW-0963">Cytoplasm</keyword>
<evidence type="ECO:0000256" key="2">
    <source>
        <dbReference type="ARBA" id="ARBA00004496"/>
    </source>
</evidence>
<dbReference type="InterPro" id="IPR016024">
    <property type="entry name" value="ARM-type_fold"/>
</dbReference>
<dbReference type="AlphaFoldDB" id="A0AAW2I1B2"/>
<reference evidence="9" key="1">
    <citation type="journal article" date="2024" name="Gigascience">
        <title>Chromosome-level genome of the poultry shaft louse Menopon gallinae provides insight into the host-switching and adaptive evolution of parasitic lice.</title>
        <authorList>
            <person name="Xu Y."/>
            <person name="Ma L."/>
            <person name="Liu S."/>
            <person name="Liang Y."/>
            <person name="Liu Q."/>
            <person name="He Z."/>
            <person name="Tian L."/>
            <person name="Duan Y."/>
            <person name="Cai W."/>
            <person name="Li H."/>
            <person name="Song F."/>
        </authorList>
    </citation>
    <scope>NUCLEOTIDE SEQUENCE</scope>
    <source>
        <strain evidence="9">Cailab_2023a</strain>
    </source>
</reference>
<dbReference type="EMBL" id="JARGDH010000002">
    <property type="protein sequence ID" value="KAL0276148.1"/>
    <property type="molecule type" value="Genomic_DNA"/>
</dbReference>
<dbReference type="InterPro" id="IPR011989">
    <property type="entry name" value="ARM-like"/>
</dbReference>
<dbReference type="PANTHER" id="PTHR12596">
    <property type="entry name" value="EXPORTIN 4,7-RELATED"/>
    <property type="match status" value="1"/>
</dbReference>
<dbReference type="PANTHER" id="PTHR12596:SF1">
    <property type="entry name" value="EXPORTIN-4"/>
    <property type="match status" value="1"/>
</dbReference>
<evidence type="ECO:0000313" key="9">
    <source>
        <dbReference type="EMBL" id="KAL0276147.1"/>
    </source>
</evidence>
<evidence type="ECO:0000256" key="4">
    <source>
        <dbReference type="ARBA" id="ARBA00022448"/>
    </source>
</evidence>
<evidence type="ECO:0000256" key="8">
    <source>
        <dbReference type="ARBA" id="ARBA00040444"/>
    </source>
</evidence>
<dbReference type="Gene3D" id="1.25.10.10">
    <property type="entry name" value="Leucine-rich Repeat Variant"/>
    <property type="match status" value="2"/>
</dbReference>
<keyword evidence="7" id="KW-0539">Nucleus</keyword>
<proteinExistence type="inferred from homology"/>
<dbReference type="GO" id="GO:0005737">
    <property type="term" value="C:cytoplasm"/>
    <property type="evidence" value="ECO:0007669"/>
    <property type="project" value="UniProtKB-SubCell"/>
</dbReference>
<comment type="caution">
    <text evidence="9">The sequence shown here is derived from an EMBL/GenBank/DDBJ whole genome shotgun (WGS) entry which is preliminary data.</text>
</comment>
<comment type="similarity">
    <text evidence="3">Belongs to the exportin family.</text>
</comment>
<comment type="subcellular location">
    <subcellularLocation>
        <location evidence="2">Cytoplasm</location>
    </subcellularLocation>
    <subcellularLocation>
        <location evidence="1">Nucleus</location>
    </subcellularLocation>
</comment>
<evidence type="ECO:0000256" key="1">
    <source>
        <dbReference type="ARBA" id="ARBA00004123"/>
    </source>
</evidence>
<evidence type="ECO:0000256" key="5">
    <source>
        <dbReference type="ARBA" id="ARBA00022490"/>
    </source>
</evidence>